<dbReference type="RefSeq" id="WP_007018991.1">
    <property type="nucleotide sequence ID" value="NZ_CH724120.1"/>
</dbReference>
<evidence type="ECO:0000259" key="9">
    <source>
        <dbReference type="PROSITE" id="PS50885"/>
    </source>
</evidence>
<feature type="domain" description="HAMP" evidence="9">
    <location>
        <begin position="317"/>
        <end position="369"/>
    </location>
</feature>
<dbReference type="GO" id="GO:0016020">
    <property type="term" value="C:membrane"/>
    <property type="evidence" value="ECO:0007669"/>
    <property type="project" value="UniProtKB-SubCell"/>
</dbReference>
<dbReference type="HOGENOM" id="CLU_419148_0_0_6"/>
<dbReference type="PROSITE" id="PS50109">
    <property type="entry name" value="HIS_KIN"/>
    <property type="match status" value="1"/>
</dbReference>
<evidence type="ECO:0000313" key="11">
    <source>
        <dbReference type="Proteomes" id="UP000004263"/>
    </source>
</evidence>
<evidence type="ECO:0000256" key="4">
    <source>
        <dbReference type="ARBA" id="ARBA00022553"/>
    </source>
</evidence>
<reference evidence="10 11" key="1">
    <citation type="submission" date="2006-03" db="EMBL/GenBank/DDBJ databases">
        <authorList>
            <person name="Pinhassi J."/>
            <person name="Pedros-Alio C."/>
            <person name="Ferriera S."/>
            <person name="Johnson J."/>
            <person name="Kravitz S."/>
            <person name="Halpern A."/>
            <person name="Remington K."/>
            <person name="Beeson K."/>
            <person name="Tran B."/>
            <person name="Rogers Y.-H."/>
            <person name="Friedman R."/>
            <person name="Venter J.C."/>
        </authorList>
    </citation>
    <scope>NUCLEOTIDE SEQUENCE [LARGE SCALE GENOMIC DNA]</scope>
    <source>
        <strain evidence="10 11">RED65</strain>
    </source>
</reference>
<dbReference type="EMBL" id="AAQH01000010">
    <property type="protein sequence ID" value="EAT12031.1"/>
    <property type="molecule type" value="Genomic_DNA"/>
</dbReference>
<evidence type="ECO:0000256" key="2">
    <source>
        <dbReference type="ARBA" id="ARBA00004370"/>
    </source>
</evidence>
<keyword evidence="7" id="KW-0812">Transmembrane</keyword>
<dbReference type="Gene3D" id="3.30.565.10">
    <property type="entry name" value="Histidine kinase-like ATPase, C-terminal domain"/>
    <property type="match status" value="1"/>
</dbReference>
<keyword evidence="5" id="KW-0808">Transferase</keyword>
<comment type="subcellular location">
    <subcellularLocation>
        <location evidence="2">Membrane</location>
    </subcellularLocation>
</comment>
<feature type="transmembrane region" description="Helical" evidence="7">
    <location>
        <begin position="295"/>
        <end position="315"/>
    </location>
</feature>
<feature type="domain" description="Histidine kinase" evidence="8">
    <location>
        <begin position="386"/>
        <end position="624"/>
    </location>
</feature>
<protein>
    <recommendedName>
        <fullName evidence="3">histidine kinase</fullName>
        <ecNumber evidence="3">2.7.13.3</ecNumber>
    </recommendedName>
</protein>
<dbReference type="InterPro" id="IPR004358">
    <property type="entry name" value="Sig_transdc_His_kin-like_C"/>
</dbReference>
<dbReference type="EC" id="2.7.13.3" evidence="3"/>
<dbReference type="CDD" id="cd06225">
    <property type="entry name" value="HAMP"/>
    <property type="match status" value="1"/>
</dbReference>
<dbReference type="SMART" id="SM00387">
    <property type="entry name" value="HATPase_c"/>
    <property type="match status" value="1"/>
</dbReference>
<comment type="caution">
    <text evidence="10">The sequence shown here is derived from an EMBL/GenBank/DDBJ whole genome shotgun (WGS) entry which is preliminary data.</text>
</comment>
<gene>
    <name evidence="10" type="ORF">RED65_03295</name>
</gene>
<evidence type="ECO:0000313" key="10">
    <source>
        <dbReference type="EMBL" id="EAT12031.1"/>
    </source>
</evidence>
<dbReference type="InterPro" id="IPR003661">
    <property type="entry name" value="HisK_dim/P_dom"/>
</dbReference>
<keyword evidence="7" id="KW-0472">Membrane</keyword>
<dbReference type="SUPFAM" id="SSF47384">
    <property type="entry name" value="Homodimeric domain of signal transducing histidine kinase"/>
    <property type="match status" value="1"/>
</dbReference>
<feature type="transmembrane region" description="Helical" evidence="7">
    <location>
        <begin position="23"/>
        <end position="46"/>
    </location>
</feature>
<dbReference type="InterPro" id="IPR003594">
    <property type="entry name" value="HATPase_dom"/>
</dbReference>
<dbReference type="OrthoDB" id="1931120at2"/>
<evidence type="ECO:0000256" key="3">
    <source>
        <dbReference type="ARBA" id="ARBA00012438"/>
    </source>
</evidence>
<keyword evidence="4" id="KW-0597">Phosphoprotein</keyword>
<dbReference type="Gene3D" id="1.10.287.130">
    <property type="match status" value="1"/>
</dbReference>
<name>Q1N1L9_9GAMM</name>
<evidence type="ECO:0000259" key="8">
    <source>
        <dbReference type="PROSITE" id="PS50109"/>
    </source>
</evidence>
<dbReference type="SMART" id="SM00304">
    <property type="entry name" value="HAMP"/>
    <property type="match status" value="1"/>
</dbReference>
<dbReference type="PRINTS" id="PR00344">
    <property type="entry name" value="BCTRLSENSOR"/>
</dbReference>
<keyword evidence="11" id="KW-1185">Reference proteome</keyword>
<dbReference type="InterPro" id="IPR036097">
    <property type="entry name" value="HisK_dim/P_sf"/>
</dbReference>
<dbReference type="PROSITE" id="PS50885">
    <property type="entry name" value="HAMP"/>
    <property type="match status" value="1"/>
</dbReference>
<accession>Q1N1L9</accession>
<dbReference type="AlphaFoldDB" id="Q1N1L9"/>
<dbReference type="InterPro" id="IPR003660">
    <property type="entry name" value="HAMP_dom"/>
</dbReference>
<dbReference type="PANTHER" id="PTHR43065">
    <property type="entry name" value="SENSOR HISTIDINE KINASE"/>
    <property type="match status" value="1"/>
</dbReference>
<evidence type="ECO:0000256" key="1">
    <source>
        <dbReference type="ARBA" id="ARBA00000085"/>
    </source>
</evidence>
<dbReference type="Gene3D" id="6.10.340.10">
    <property type="match status" value="1"/>
</dbReference>
<dbReference type="InterPro" id="IPR036890">
    <property type="entry name" value="HATPase_C_sf"/>
</dbReference>
<dbReference type="Pfam" id="PF00672">
    <property type="entry name" value="HAMP"/>
    <property type="match status" value="1"/>
</dbReference>
<dbReference type="Pfam" id="PF02518">
    <property type="entry name" value="HATPase_c"/>
    <property type="match status" value="1"/>
</dbReference>
<keyword evidence="7" id="KW-1133">Transmembrane helix</keyword>
<dbReference type="SUPFAM" id="SSF55874">
    <property type="entry name" value="ATPase domain of HSP90 chaperone/DNA topoisomerase II/histidine kinase"/>
    <property type="match status" value="1"/>
</dbReference>
<organism evidence="10 11">
    <name type="scientific">Bermanella marisrubri</name>
    <dbReference type="NCBI Taxonomy" id="207949"/>
    <lineage>
        <taxon>Bacteria</taxon>
        <taxon>Pseudomonadati</taxon>
        <taxon>Pseudomonadota</taxon>
        <taxon>Gammaproteobacteria</taxon>
        <taxon>Oceanospirillales</taxon>
        <taxon>Oceanospirillaceae</taxon>
        <taxon>Bermanella</taxon>
    </lineage>
</organism>
<dbReference type="STRING" id="207949.RED65_03295"/>
<dbReference type="CDD" id="cd00082">
    <property type="entry name" value="HisKA"/>
    <property type="match status" value="1"/>
</dbReference>
<dbReference type="Proteomes" id="UP000004263">
    <property type="component" value="Unassembled WGS sequence"/>
</dbReference>
<evidence type="ECO:0000256" key="7">
    <source>
        <dbReference type="SAM" id="Phobius"/>
    </source>
</evidence>
<evidence type="ECO:0000256" key="6">
    <source>
        <dbReference type="ARBA" id="ARBA00022777"/>
    </source>
</evidence>
<dbReference type="GO" id="GO:0000155">
    <property type="term" value="F:phosphorelay sensor kinase activity"/>
    <property type="evidence" value="ECO:0007669"/>
    <property type="project" value="InterPro"/>
</dbReference>
<keyword evidence="6 10" id="KW-0418">Kinase</keyword>
<sequence>MAVGSLFNRLFPDIAFKRVGTRLLFYMMIVGLLPVLAVGITLILMFEDSYLKGVHNEISRHAKDTVYQFEIFNKNALENIVSMTHMPMISDALLDFEQVLANKGIYSTDYQKAEDKYIPAITKLIELNGFYDVFLISNSGYVVFSLLQGHYHNTKLRSEPSPLAYVYEKSNMGLSRYSMFGGLDKYEDRQLFYYAAPVFSDNRHIGTLMVSRTFSQLENQLLRKGLFTSTAKLSVTNLQLEESFWYQMIFREDIQPKNIESIDFKTSSVIPSIDGLLSLQYEEKFIMQPLDRYKLLMFILMVAFSMGILLLSSRLTRSFVSPIKQLSRLFKQLAIGNRENYPAVERHDEFGQLLRQFNKTSMALVKTKNKLLETEKLAAIGNLAAGVAHEINNPMAIVSANISTLKEYGVELVEHINALQKTHISAENQEQVTHNKEENIDAISDDMGDLIDEASQALIRVKDIVAGMQVFSEIDKESVSEFNIAAVIDRIVSDLSPLYPKSVQVMKQYANDVPMKGRKDQIKLALNKVLDNAFKAIASKSNGRVRIIIGREKGKLIICIDDNGPGIDEADMSKVFEPFFTTREVGQGIGLGLAIAYTIVTAHNGTIEVQSMENKGSRFKITLP</sequence>
<dbReference type="PANTHER" id="PTHR43065:SF42">
    <property type="entry name" value="TWO-COMPONENT SENSOR PPRA"/>
    <property type="match status" value="1"/>
</dbReference>
<dbReference type="InterPro" id="IPR005467">
    <property type="entry name" value="His_kinase_dom"/>
</dbReference>
<evidence type="ECO:0000256" key="5">
    <source>
        <dbReference type="ARBA" id="ARBA00022679"/>
    </source>
</evidence>
<proteinExistence type="predicted"/>
<dbReference type="SUPFAM" id="SSF158472">
    <property type="entry name" value="HAMP domain-like"/>
    <property type="match status" value="1"/>
</dbReference>
<comment type="catalytic activity">
    <reaction evidence="1">
        <text>ATP + protein L-histidine = ADP + protein N-phospho-L-histidine.</text>
        <dbReference type="EC" id="2.7.13.3"/>
    </reaction>
</comment>